<protein>
    <submittedName>
        <fullName evidence="1">Uncharacterized protein</fullName>
    </submittedName>
</protein>
<evidence type="ECO:0000313" key="2">
    <source>
        <dbReference type="Proteomes" id="UP001056120"/>
    </source>
</evidence>
<keyword evidence="2" id="KW-1185">Reference proteome</keyword>
<evidence type="ECO:0000313" key="1">
    <source>
        <dbReference type="EMBL" id="KAI3730819.1"/>
    </source>
</evidence>
<proteinExistence type="predicted"/>
<reference evidence="2" key="1">
    <citation type="journal article" date="2022" name="Mol. Ecol. Resour.">
        <title>The genomes of chicory, endive, great burdock and yacon provide insights into Asteraceae palaeo-polyploidization history and plant inulin production.</title>
        <authorList>
            <person name="Fan W."/>
            <person name="Wang S."/>
            <person name="Wang H."/>
            <person name="Wang A."/>
            <person name="Jiang F."/>
            <person name="Liu H."/>
            <person name="Zhao H."/>
            <person name="Xu D."/>
            <person name="Zhang Y."/>
        </authorList>
    </citation>
    <scope>NUCLEOTIDE SEQUENCE [LARGE SCALE GENOMIC DNA]</scope>
    <source>
        <strain evidence="2">cv. Yunnan</strain>
    </source>
</reference>
<gene>
    <name evidence="1" type="ORF">L1987_61997</name>
</gene>
<name>A0ACB9C950_9ASTR</name>
<sequence length="131" mass="14805">MSKTHASSDDGLNIGRKKGKWGYSLQFPISNFPPERKGDVDGGDVQQNKVDGEEDEEVRGWWAYTGDSVDLSDRQIEIEMEVHRITDGGRHGCSQVIRTYVVTMCSLCYQMWVEEEMKTTREGWGGVGWVG</sequence>
<dbReference type="Proteomes" id="UP001056120">
    <property type="component" value="Linkage Group LG21"/>
</dbReference>
<reference evidence="1 2" key="2">
    <citation type="journal article" date="2022" name="Mol. Ecol. Resour.">
        <title>The genomes of chicory, endive, great burdock and yacon provide insights into Asteraceae paleo-polyploidization history and plant inulin production.</title>
        <authorList>
            <person name="Fan W."/>
            <person name="Wang S."/>
            <person name="Wang H."/>
            <person name="Wang A."/>
            <person name="Jiang F."/>
            <person name="Liu H."/>
            <person name="Zhao H."/>
            <person name="Xu D."/>
            <person name="Zhang Y."/>
        </authorList>
    </citation>
    <scope>NUCLEOTIDE SEQUENCE [LARGE SCALE GENOMIC DNA]</scope>
    <source>
        <strain evidence="2">cv. Yunnan</strain>
        <tissue evidence="1">Leaves</tissue>
    </source>
</reference>
<comment type="caution">
    <text evidence="1">The sequence shown here is derived from an EMBL/GenBank/DDBJ whole genome shotgun (WGS) entry which is preliminary data.</text>
</comment>
<dbReference type="EMBL" id="CM042038">
    <property type="protein sequence ID" value="KAI3730819.1"/>
    <property type="molecule type" value="Genomic_DNA"/>
</dbReference>
<organism evidence="1 2">
    <name type="scientific">Smallanthus sonchifolius</name>
    <dbReference type="NCBI Taxonomy" id="185202"/>
    <lineage>
        <taxon>Eukaryota</taxon>
        <taxon>Viridiplantae</taxon>
        <taxon>Streptophyta</taxon>
        <taxon>Embryophyta</taxon>
        <taxon>Tracheophyta</taxon>
        <taxon>Spermatophyta</taxon>
        <taxon>Magnoliopsida</taxon>
        <taxon>eudicotyledons</taxon>
        <taxon>Gunneridae</taxon>
        <taxon>Pentapetalae</taxon>
        <taxon>asterids</taxon>
        <taxon>campanulids</taxon>
        <taxon>Asterales</taxon>
        <taxon>Asteraceae</taxon>
        <taxon>Asteroideae</taxon>
        <taxon>Heliantheae alliance</taxon>
        <taxon>Millerieae</taxon>
        <taxon>Smallanthus</taxon>
    </lineage>
</organism>
<accession>A0ACB9C950</accession>